<name>A0ABU6PW42_9BACL</name>
<feature type="compositionally biased region" description="Basic and acidic residues" evidence="1">
    <location>
        <begin position="49"/>
        <end position="62"/>
    </location>
</feature>
<accession>A0ABU6PW42</accession>
<evidence type="ECO:0000256" key="1">
    <source>
        <dbReference type="SAM" id="MobiDB-lite"/>
    </source>
</evidence>
<dbReference type="PROSITE" id="PS51257">
    <property type="entry name" value="PROKAR_LIPOPROTEIN"/>
    <property type="match status" value="1"/>
</dbReference>
<dbReference type="PANTHER" id="PTHR43649">
    <property type="entry name" value="ARABINOSE-BINDING PROTEIN-RELATED"/>
    <property type="match status" value="1"/>
</dbReference>
<keyword evidence="4" id="KW-1185">Reference proteome</keyword>
<comment type="caution">
    <text evidence="3">The sequence shown here is derived from an EMBL/GenBank/DDBJ whole genome shotgun (WGS) entry which is preliminary data.</text>
</comment>
<dbReference type="EMBL" id="JARTLD010000044">
    <property type="protein sequence ID" value="MED5019110.1"/>
    <property type="molecule type" value="Genomic_DNA"/>
</dbReference>
<dbReference type="RefSeq" id="WP_328279845.1">
    <property type="nucleotide sequence ID" value="NZ_JARTLD010000044.1"/>
</dbReference>
<dbReference type="Gene3D" id="3.40.190.10">
    <property type="entry name" value="Periplasmic binding protein-like II"/>
    <property type="match status" value="2"/>
</dbReference>
<dbReference type="Proteomes" id="UP001343257">
    <property type="component" value="Unassembled WGS sequence"/>
</dbReference>
<proteinExistence type="predicted"/>
<dbReference type="PANTHER" id="PTHR43649:SF12">
    <property type="entry name" value="DIACETYLCHITOBIOSE BINDING PROTEIN DASA"/>
    <property type="match status" value="1"/>
</dbReference>
<feature type="compositionally biased region" description="Polar residues" evidence="1">
    <location>
        <begin position="31"/>
        <end position="48"/>
    </location>
</feature>
<evidence type="ECO:0000313" key="3">
    <source>
        <dbReference type="EMBL" id="MED5019110.1"/>
    </source>
</evidence>
<feature type="region of interest" description="Disordered" evidence="1">
    <location>
        <begin position="29"/>
        <end position="62"/>
    </location>
</feature>
<keyword evidence="2" id="KW-0732">Signal</keyword>
<gene>
    <name evidence="3" type="ORF">P9847_17510</name>
</gene>
<evidence type="ECO:0000313" key="4">
    <source>
        <dbReference type="Proteomes" id="UP001343257"/>
    </source>
</evidence>
<evidence type="ECO:0000256" key="2">
    <source>
        <dbReference type="SAM" id="SignalP"/>
    </source>
</evidence>
<feature type="chain" id="PRO_5045057907" evidence="2">
    <location>
        <begin position="21"/>
        <end position="573"/>
    </location>
</feature>
<sequence>MGGKSGALLRLSLLMVLAFSMVLSGCGGSKNAGSSTDSGKGSTEQAETGNKDKDNKDGKDGKVEPFNVSVFIGEAGQQPTPDNKIYKKIKDELGATFNFEFLAGDINQKLGVMIAGSDYPDLMTGNTKLTAAGAFIPLEDLIEKYAPNLKKHYADYWNMMKDPSDGHIYVLPNYGVYNGKLNSTWYSGPAFWIQKDVLEDAGYPKVKTLDEYFDLIEKYKAKHPTIDGSPTIGFEILNYDWRNWGLFNAPQHLIGHPNDGGVVVKDGVAEIFADKDYAKQYYQKLNEMNDKGLIDKETFVQNYDQYLAKLSSGTVLGMFDQHWNFQNAENSLITQKKDNRTYVGLPLVYDSSTKDYYRDRAALNLNNGFGISVNAKDPVKIIKLLDSLIGEDWQKTLTWGVEGEDYVVNEKGRFMKTQEQRDKFTDGTWKLANKADALFSYLPKIEGSFSDGNATDAAAQPEEYQAGLKEYDKKFLQAYGYNSYVDFFSEPPGNPVYYPAWTIDLIEGSEAKIVNTKLNDLSTKFLPKAILAKPADFNSVWTDYTSQIGKVNVKAYEDRINEQIKWRIDHWSK</sequence>
<feature type="signal peptide" evidence="2">
    <location>
        <begin position="1"/>
        <end position="20"/>
    </location>
</feature>
<reference evidence="3 4" key="1">
    <citation type="submission" date="2023-03" db="EMBL/GenBank/DDBJ databases">
        <title>Bacillus Genome Sequencing.</title>
        <authorList>
            <person name="Dunlap C."/>
        </authorList>
    </citation>
    <scope>NUCLEOTIDE SEQUENCE [LARGE SCALE GENOMIC DNA]</scope>
    <source>
        <strain evidence="3 4">NRS-52</strain>
    </source>
</reference>
<dbReference type="SUPFAM" id="SSF53850">
    <property type="entry name" value="Periplasmic binding protein-like II"/>
    <property type="match status" value="1"/>
</dbReference>
<protein>
    <submittedName>
        <fullName evidence="3">ABC transporter substrate-binding protein</fullName>
    </submittedName>
</protein>
<dbReference type="CDD" id="cd13582">
    <property type="entry name" value="PBP2_AlgQ_like_3"/>
    <property type="match status" value="1"/>
</dbReference>
<organism evidence="3 4">
    <name type="scientific">Paenibacillus chibensis</name>
    <dbReference type="NCBI Taxonomy" id="59846"/>
    <lineage>
        <taxon>Bacteria</taxon>
        <taxon>Bacillati</taxon>
        <taxon>Bacillota</taxon>
        <taxon>Bacilli</taxon>
        <taxon>Bacillales</taxon>
        <taxon>Paenibacillaceae</taxon>
        <taxon>Paenibacillus</taxon>
    </lineage>
</organism>
<dbReference type="InterPro" id="IPR050490">
    <property type="entry name" value="Bact_solute-bd_prot1"/>
</dbReference>